<name>A0A1S1YUU5_FLAPC</name>
<evidence type="ECO:0000256" key="1">
    <source>
        <dbReference type="ARBA" id="ARBA00000223"/>
    </source>
</evidence>
<dbReference type="AlphaFoldDB" id="A0A1S1YUU5"/>
<dbReference type="GO" id="GO:0005996">
    <property type="term" value="P:monosaccharide metabolic process"/>
    <property type="evidence" value="ECO:0007669"/>
    <property type="project" value="InterPro"/>
</dbReference>
<dbReference type="STRING" id="915059.NH26_24030"/>
<accession>A0A1S1YUU5</accession>
<proteinExistence type="predicted"/>
<gene>
    <name evidence="4" type="ORF">NH26_24030</name>
</gene>
<comment type="caution">
    <text evidence="4">The sequence shown here is derived from an EMBL/GenBank/DDBJ whole genome shotgun (WGS) entry which is preliminary data.</text>
</comment>
<keyword evidence="5" id="KW-1185">Reference proteome</keyword>
<dbReference type="EC" id="5.4.99.62" evidence="2"/>
<organism evidence="4 5">
    <name type="scientific">Flammeovirga pacifica</name>
    <dbReference type="NCBI Taxonomy" id="915059"/>
    <lineage>
        <taxon>Bacteria</taxon>
        <taxon>Pseudomonadati</taxon>
        <taxon>Bacteroidota</taxon>
        <taxon>Cytophagia</taxon>
        <taxon>Cytophagales</taxon>
        <taxon>Flammeovirgaceae</taxon>
        <taxon>Flammeovirga</taxon>
    </lineage>
</organism>
<dbReference type="Gene3D" id="3.40.1650.10">
    <property type="entry name" value="RbsD-like domain"/>
    <property type="match status" value="1"/>
</dbReference>
<dbReference type="Pfam" id="PF05025">
    <property type="entry name" value="RbsD_FucU"/>
    <property type="match status" value="1"/>
</dbReference>
<dbReference type="InterPro" id="IPR007721">
    <property type="entry name" value="RbsD_FucU"/>
</dbReference>
<sequence>MIKRTLIFTLAFMSLWSCKTTKEAEVTTDCWKNEVTQTLALYGHRNWIVVADAAYPQQSNPAIKTMTINATQLEAVEFIRDKIKEAKHVDATIFLDKEMKFVMASAAPGIDEYRNKLKDLISTENVQSKLHEEIICELDTSAELFHVLIIKTDLTIPYSSVFFQLECGYWNAASEKKLRIDLNKN</sequence>
<dbReference type="RefSeq" id="WP_052431702.1">
    <property type="nucleotide sequence ID" value="NZ_JRYR02000002.1"/>
</dbReference>
<dbReference type="OrthoDB" id="1357291at2"/>
<evidence type="ECO:0000256" key="3">
    <source>
        <dbReference type="ARBA" id="ARBA00023235"/>
    </source>
</evidence>
<dbReference type="Proteomes" id="UP000179797">
    <property type="component" value="Unassembled WGS sequence"/>
</dbReference>
<protein>
    <recommendedName>
        <fullName evidence="2">D-ribose pyranase</fullName>
        <ecNumber evidence="2">5.4.99.62</ecNumber>
    </recommendedName>
</protein>
<dbReference type="GO" id="GO:0062193">
    <property type="term" value="F:D-ribose pyranase activity"/>
    <property type="evidence" value="ECO:0007669"/>
    <property type="project" value="UniProtKB-EC"/>
</dbReference>
<dbReference type="EMBL" id="JRYR02000002">
    <property type="protein sequence ID" value="OHX64643.1"/>
    <property type="molecule type" value="Genomic_DNA"/>
</dbReference>
<evidence type="ECO:0000256" key="2">
    <source>
        <dbReference type="ARBA" id="ARBA00012862"/>
    </source>
</evidence>
<keyword evidence="3" id="KW-0413">Isomerase</keyword>
<dbReference type="GO" id="GO:0048029">
    <property type="term" value="F:monosaccharide binding"/>
    <property type="evidence" value="ECO:0007669"/>
    <property type="project" value="InterPro"/>
</dbReference>
<dbReference type="InterPro" id="IPR023750">
    <property type="entry name" value="RbsD-like_sf"/>
</dbReference>
<evidence type="ECO:0000313" key="5">
    <source>
        <dbReference type="Proteomes" id="UP000179797"/>
    </source>
</evidence>
<evidence type="ECO:0000313" key="4">
    <source>
        <dbReference type="EMBL" id="OHX64643.1"/>
    </source>
</evidence>
<dbReference type="SUPFAM" id="SSF102546">
    <property type="entry name" value="RbsD-like"/>
    <property type="match status" value="1"/>
</dbReference>
<comment type="catalytic activity">
    <reaction evidence="1">
        <text>beta-D-ribopyranose = beta-D-ribofuranose</text>
        <dbReference type="Rhea" id="RHEA:25432"/>
        <dbReference type="ChEBI" id="CHEBI:27476"/>
        <dbReference type="ChEBI" id="CHEBI:47002"/>
        <dbReference type="EC" id="5.4.99.62"/>
    </reaction>
</comment>
<reference evidence="4 5" key="1">
    <citation type="journal article" date="2012" name="Int. J. Syst. Evol. Microbiol.">
        <title>Flammeovirga pacifica sp. nov., isolated from deep-sea sediment.</title>
        <authorList>
            <person name="Xu H."/>
            <person name="Fu Y."/>
            <person name="Yang N."/>
            <person name="Ding Z."/>
            <person name="Lai Q."/>
            <person name="Zeng R."/>
        </authorList>
    </citation>
    <scope>NUCLEOTIDE SEQUENCE [LARGE SCALE GENOMIC DNA]</scope>
    <source>
        <strain evidence="5">DSM 24597 / LMG 26175 / WPAGA1</strain>
    </source>
</reference>